<dbReference type="EMBL" id="JOMC01000058">
    <property type="protein sequence ID" value="KIA75702.1"/>
    <property type="molecule type" value="Genomic_DNA"/>
</dbReference>
<name>A0A0C1E2F2_ASPUT</name>
<comment type="caution">
    <text evidence="1">The sequence shown here is derived from an EMBL/GenBank/DDBJ whole genome shotgun (WGS) entry which is preliminary data.</text>
</comment>
<sequence>MSPLPIQWEQTESAIPNCQKELRNNAHSKQRTTNARSMEPATLTVGINLILGCGVFVEGDGCEMTGNQMGAAYDHLRHPGLGDCEICGSVEFPDGCRLKVDYVSRCTGPNSRLLDVSPQVLGNIKIPYGGLNAVPSGVAPSGIVSSSSNIRAGVFASATVTVTGVF</sequence>
<dbReference type="Pfam" id="PF15474">
    <property type="entry name" value="MU117"/>
    <property type="match status" value="1"/>
</dbReference>
<evidence type="ECO:0000313" key="2">
    <source>
        <dbReference type="Proteomes" id="UP000053475"/>
    </source>
</evidence>
<dbReference type="InterPro" id="IPR029167">
    <property type="entry name" value="Mug117"/>
</dbReference>
<reference evidence="1 2" key="1">
    <citation type="submission" date="2014-11" db="EMBL/GenBank/DDBJ databases">
        <title>Genomics derived discovery of secondary metabolites biosynthetic gene clusters in Aspergillus ustus.</title>
        <authorList>
            <person name="Pi B."/>
            <person name="Dai F."/>
            <person name="Song X."/>
            <person name="Zhu C."/>
            <person name="Li H."/>
            <person name="Yu D."/>
        </authorList>
    </citation>
    <scope>NUCLEOTIDE SEQUENCE [LARGE SCALE GENOMIC DNA]</scope>
    <source>
        <strain evidence="1 2">3.3904</strain>
    </source>
</reference>
<proteinExistence type="predicted"/>
<organism evidence="1 2">
    <name type="scientific">Aspergillus ustus</name>
    <dbReference type="NCBI Taxonomy" id="40382"/>
    <lineage>
        <taxon>Eukaryota</taxon>
        <taxon>Fungi</taxon>
        <taxon>Dikarya</taxon>
        <taxon>Ascomycota</taxon>
        <taxon>Pezizomycotina</taxon>
        <taxon>Eurotiomycetes</taxon>
        <taxon>Eurotiomycetidae</taxon>
        <taxon>Eurotiales</taxon>
        <taxon>Aspergillaceae</taxon>
        <taxon>Aspergillus</taxon>
        <taxon>Aspergillus subgen. Nidulantes</taxon>
    </lineage>
</organism>
<dbReference type="Proteomes" id="UP000053475">
    <property type="component" value="Unassembled WGS sequence"/>
</dbReference>
<accession>A0A0C1E2F2</accession>
<protein>
    <submittedName>
        <fullName evidence="1">Bacteriodes thetaiotaomicron symbiotic chitinase</fullName>
    </submittedName>
</protein>
<keyword evidence="2" id="KW-1185">Reference proteome</keyword>
<dbReference type="AlphaFoldDB" id="A0A0C1E2F2"/>
<gene>
    <name evidence="1" type="ORF">HK57_00518</name>
</gene>
<evidence type="ECO:0000313" key="1">
    <source>
        <dbReference type="EMBL" id="KIA75702.1"/>
    </source>
</evidence>